<sequence length="335" mass="37795">MTTSMPCTDGAPAAAAARPARKRFNMKKWAPYIFISPFFILFAVFSLFPLLFSIYLSFNQWEAASGVEAMQWVGLDNYKYALSDPWFLRSLGNTVWLALASGVPQHLVAIPLAAFIHNSFKRSRNLVIGIYFLPFITSSVAIAMVFNTLFSRDYGQINVLIQWCASLPLVGGLFPAESIDWLGSSLFIKPAVAFVIFWRYLGWNLVLYLSALQVIPKDLYEAATIDGASKRQQFWYITLPQLRPMIYLAVTLTIMGNLQLFEEPFVLVAESSGVSQSVMTTAIFVYKTAFSSGDFGTASAISWLLFLIIASTTWVNNRIFSRNERNERNERKEVR</sequence>
<feature type="transmembrane region" description="Helical" evidence="7">
    <location>
        <begin position="95"/>
        <end position="116"/>
    </location>
</feature>
<evidence type="ECO:0000256" key="4">
    <source>
        <dbReference type="ARBA" id="ARBA00022692"/>
    </source>
</evidence>
<keyword evidence="3" id="KW-1003">Cell membrane</keyword>
<evidence type="ECO:0000259" key="8">
    <source>
        <dbReference type="PROSITE" id="PS50928"/>
    </source>
</evidence>
<keyword evidence="2 7" id="KW-0813">Transport</keyword>
<evidence type="ECO:0000256" key="1">
    <source>
        <dbReference type="ARBA" id="ARBA00004651"/>
    </source>
</evidence>
<evidence type="ECO:0000256" key="2">
    <source>
        <dbReference type="ARBA" id="ARBA00022448"/>
    </source>
</evidence>
<evidence type="ECO:0000313" key="9">
    <source>
        <dbReference type="EMBL" id="WWO48087.1"/>
    </source>
</evidence>
<dbReference type="Gene3D" id="1.10.3720.10">
    <property type="entry name" value="MetI-like"/>
    <property type="match status" value="1"/>
</dbReference>
<feature type="transmembrane region" description="Helical" evidence="7">
    <location>
        <begin position="29"/>
        <end position="56"/>
    </location>
</feature>
<comment type="subcellular location">
    <subcellularLocation>
        <location evidence="1 7">Cell membrane</location>
        <topology evidence="1 7">Multi-pass membrane protein</topology>
    </subcellularLocation>
</comment>
<feature type="transmembrane region" description="Helical" evidence="7">
    <location>
        <begin position="181"/>
        <end position="201"/>
    </location>
</feature>
<reference evidence="9 10" key="1">
    <citation type="submission" date="2024-01" db="EMBL/GenBank/DDBJ databases">
        <title>Draft genome sequences of nine bacterial species from freshwater ponds near Washington, DC.</title>
        <authorList>
            <person name="Pavloudi C."/>
            <person name="Oliver L."/>
            <person name="Slattery K."/>
            <person name="Lissner G."/>
            <person name="Saw J.H."/>
        </authorList>
    </citation>
    <scope>NUCLEOTIDE SEQUENCE [LARGE SCALE GENOMIC DNA]</scope>
    <source>
        <strain evidence="10">TB1-E2</strain>
    </source>
</reference>
<gene>
    <name evidence="9" type="ORF">OPV09_08260</name>
</gene>
<evidence type="ECO:0000256" key="7">
    <source>
        <dbReference type="RuleBase" id="RU363032"/>
    </source>
</evidence>
<dbReference type="InterPro" id="IPR035906">
    <property type="entry name" value="MetI-like_sf"/>
</dbReference>
<dbReference type="PROSITE" id="PS50928">
    <property type="entry name" value="ABC_TM1"/>
    <property type="match status" value="1"/>
</dbReference>
<comment type="similarity">
    <text evidence="7">Belongs to the binding-protein-dependent transport system permease family.</text>
</comment>
<dbReference type="Pfam" id="PF00528">
    <property type="entry name" value="BPD_transp_1"/>
    <property type="match status" value="1"/>
</dbReference>
<evidence type="ECO:0000313" key="10">
    <source>
        <dbReference type="Proteomes" id="UP001373909"/>
    </source>
</evidence>
<feature type="domain" description="ABC transmembrane type-1" evidence="8">
    <location>
        <begin position="91"/>
        <end position="316"/>
    </location>
</feature>
<keyword evidence="10" id="KW-1185">Reference proteome</keyword>
<evidence type="ECO:0000256" key="3">
    <source>
        <dbReference type="ARBA" id="ARBA00022475"/>
    </source>
</evidence>
<feature type="transmembrane region" description="Helical" evidence="7">
    <location>
        <begin position="128"/>
        <end position="150"/>
    </location>
</feature>
<keyword evidence="4 7" id="KW-0812">Transmembrane</keyword>
<keyword evidence="6 7" id="KW-0472">Membrane</keyword>
<dbReference type="Proteomes" id="UP001373909">
    <property type="component" value="Chromosome"/>
</dbReference>
<dbReference type="PANTHER" id="PTHR30193:SF37">
    <property type="entry name" value="INNER MEMBRANE ABC TRANSPORTER PERMEASE PROTEIN YCJO"/>
    <property type="match status" value="1"/>
</dbReference>
<name>A0ABZ2GVT1_9BURK</name>
<protein>
    <submittedName>
        <fullName evidence="9">Sugar ABC transporter permease</fullName>
    </submittedName>
</protein>
<dbReference type="EMBL" id="CP142523">
    <property type="protein sequence ID" value="WWO48087.1"/>
    <property type="molecule type" value="Genomic_DNA"/>
</dbReference>
<dbReference type="RefSeq" id="WP_338681180.1">
    <property type="nucleotide sequence ID" value="NZ_CP142523.1"/>
</dbReference>
<dbReference type="InterPro" id="IPR000515">
    <property type="entry name" value="MetI-like"/>
</dbReference>
<feature type="transmembrane region" description="Helical" evidence="7">
    <location>
        <begin position="295"/>
        <end position="315"/>
    </location>
</feature>
<keyword evidence="5 7" id="KW-1133">Transmembrane helix</keyword>
<dbReference type="CDD" id="cd06261">
    <property type="entry name" value="TM_PBP2"/>
    <property type="match status" value="1"/>
</dbReference>
<proteinExistence type="inferred from homology"/>
<dbReference type="SUPFAM" id="SSF161098">
    <property type="entry name" value="MetI-like"/>
    <property type="match status" value="1"/>
</dbReference>
<accession>A0ABZ2GVT1</accession>
<dbReference type="InterPro" id="IPR051393">
    <property type="entry name" value="ABC_transporter_permease"/>
</dbReference>
<dbReference type="PANTHER" id="PTHR30193">
    <property type="entry name" value="ABC TRANSPORTER PERMEASE PROTEIN"/>
    <property type="match status" value="1"/>
</dbReference>
<evidence type="ECO:0000256" key="5">
    <source>
        <dbReference type="ARBA" id="ARBA00022989"/>
    </source>
</evidence>
<organism evidence="9 10">
    <name type="scientific">Janthinobacterium aestuarii</name>
    <dbReference type="NCBI Taxonomy" id="2985511"/>
    <lineage>
        <taxon>Bacteria</taxon>
        <taxon>Pseudomonadati</taxon>
        <taxon>Pseudomonadota</taxon>
        <taxon>Betaproteobacteria</taxon>
        <taxon>Burkholderiales</taxon>
        <taxon>Oxalobacteraceae</taxon>
        <taxon>Janthinobacterium</taxon>
    </lineage>
</organism>
<evidence type="ECO:0000256" key="6">
    <source>
        <dbReference type="ARBA" id="ARBA00023136"/>
    </source>
</evidence>